<evidence type="ECO:0000313" key="1">
    <source>
        <dbReference type="EMBL" id="WBV60452.1"/>
    </source>
</evidence>
<reference evidence="1 2" key="1">
    <citation type="submission" date="2023-01" db="EMBL/GenBank/DDBJ databases">
        <title>Complete genome of Chryseobacterium camelliae VAN22-5A.</title>
        <authorList>
            <person name="Zong G."/>
            <person name="Cao G."/>
        </authorList>
    </citation>
    <scope>NUCLEOTIDE SEQUENCE [LARGE SCALE GENOMIC DNA]</scope>
    <source>
        <strain evidence="1 2">VAN22-5A</strain>
    </source>
</reference>
<dbReference type="Proteomes" id="UP001210978">
    <property type="component" value="Chromosome"/>
</dbReference>
<dbReference type="RefSeq" id="WP_271148781.1">
    <property type="nucleotide sequence ID" value="NZ_CP115859.1"/>
</dbReference>
<protein>
    <submittedName>
        <fullName evidence="1">Uncharacterized protein</fullName>
    </submittedName>
</protein>
<organism evidence="1 2">
    <name type="scientific">Chryseobacterium camelliae</name>
    <dbReference type="NCBI Taxonomy" id="1265445"/>
    <lineage>
        <taxon>Bacteria</taxon>
        <taxon>Pseudomonadati</taxon>
        <taxon>Bacteroidota</taxon>
        <taxon>Flavobacteriia</taxon>
        <taxon>Flavobacteriales</taxon>
        <taxon>Weeksellaceae</taxon>
        <taxon>Chryseobacterium group</taxon>
        <taxon>Chryseobacterium</taxon>
    </lineage>
</organism>
<name>A0ABY7QLA9_9FLAO</name>
<sequence>MKLIISLITLFLFCSCSKTKNEENKLLIPKNNFSVSAFQKKLDSLNKNYAENDSLKIPLEKYDKRLNQNYLHGKLHFLILDNNTSYYVLDTLIPPILMCGNRPDFSKQDSLNFIKKNNKFIDLLQPIKTFEIVKILKQNQKLVANKEYNSPLNVSFGFKNDTLSGTTMYNIINFMEDNGMKSYTIRRMNEYEIMKTK</sequence>
<gene>
    <name evidence="1" type="ORF">PFY12_15640</name>
</gene>
<keyword evidence="2" id="KW-1185">Reference proteome</keyword>
<dbReference type="EMBL" id="CP115859">
    <property type="protein sequence ID" value="WBV60452.1"/>
    <property type="molecule type" value="Genomic_DNA"/>
</dbReference>
<proteinExistence type="predicted"/>
<dbReference type="PROSITE" id="PS51257">
    <property type="entry name" value="PROKAR_LIPOPROTEIN"/>
    <property type="match status" value="1"/>
</dbReference>
<evidence type="ECO:0000313" key="2">
    <source>
        <dbReference type="Proteomes" id="UP001210978"/>
    </source>
</evidence>
<accession>A0ABY7QLA9</accession>